<dbReference type="PANTHER" id="PTHR32134">
    <property type="entry name" value="FNIP REPEAT-CONTAINING PROTEIN"/>
    <property type="match status" value="1"/>
</dbReference>
<sequence length="225" mass="26225">MQAVHDDVIIRISDELTDREKIILTLTSKSMGIFRCKFMYHEKICVDRIISLPYYDNFRCIDIRKMFERPDAKSFTVSDYPKYVKEVHYMIHYDDYFTDISAKFVLHRVTHLKFSNVFNETICGVIPPSVTHLTFGTWFNQSVSDHIPSSVTHLTFGKHFNQPITCILSVTHLTFGANFNHPLKHNIPFVTHLTLGKKFIQPIENISSSVTHLKFLDMPKLIEID</sequence>
<dbReference type="EMBL" id="MN739357">
    <property type="protein sequence ID" value="QHT00641.1"/>
    <property type="molecule type" value="Genomic_DNA"/>
</dbReference>
<evidence type="ECO:0000313" key="1">
    <source>
        <dbReference type="EMBL" id="QHT00641.1"/>
    </source>
</evidence>
<dbReference type="Pfam" id="PF05725">
    <property type="entry name" value="FNIP"/>
    <property type="match status" value="2"/>
</dbReference>
<name>A0A6C0C877_9ZZZZ</name>
<organism evidence="1">
    <name type="scientific">viral metagenome</name>
    <dbReference type="NCBI Taxonomy" id="1070528"/>
    <lineage>
        <taxon>unclassified sequences</taxon>
        <taxon>metagenomes</taxon>
        <taxon>organismal metagenomes</taxon>
    </lineage>
</organism>
<dbReference type="InterPro" id="IPR008615">
    <property type="entry name" value="FNIP"/>
</dbReference>
<dbReference type="PANTHER" id="PTHR32134:SF173">
    <property type="entry name" value="FNIP REPEAT-CONTAINING PROTEIN-RELATED"/>
    <property type="match status" value="1"/>
</dbReference>
<dbReference type="InterPro" id="IPR051251">
    <property type="entry name" value="STK_FNIP-Repeat"/>
</dbReference>
<reference evidence="1" key="1">
    <citation type="journal article" date="2020" name="Nature">
        <title>Giant virus diversity and host interactions through global metagenomics.</title>
        <authorList>
            <person name="Schulz F."/>
            <person name="Roux S."/>
            <person name="Paez-Espino D."/>
            <person name="Jungbluth S."/>
            <person name="Walsh D.A."/>
            <person name="Denef V.J."/>
            <person name="McMahon K.D."/>
            <person name="Konstantinidis K.T."/>
            <person name="Eloe-Fadrosh E.A."/>
            <person name="Kyrpides N.C."/>
            <person name="Woyke T."/>
        </authorList>
    </citation>
    <scope>NUCLEOTIDE SEQUENCE</scope>
    <source>
        <strain evidence="1">GVMAG-M-3300020192-26</strain>
    </source>
</reference>
<proteinExistence type="predicted"/>
<protein>
    <recommendedName>
        <fullName evidence="2">F-box and FNIP repeat-containing protein</fullName>
    </recommendedName>
</protein>
<dbReference type="AlphaFoldDB" id="A0A6C0C877"/>
<accession>A0A6C0C877</accession>
<evidence type="ECO:0008006" key="2">
    <source>
        <dbReference type="Google" id="ProtNLM"/>
    </source>
</evidence>